<accession>A0ABV7AA35</accession>
<sequence length="47" mass="5403">MGYQQESGFIRGWSRVSLGQRIYPRVLRNIARTANLSACTPGYQRFP</sequence>
<proteinExistence type="predicted"/>
<dbReference type="Proteomes" id="UP001595387">
    <property type="component" value="Unassembled WGS sequence"/>
</dbReference>
<comment type="caution">
    <text evidence="1">The sequence shown here is derived from an EMBL/GenBank/DDBJ whole genome shotgun (WGS) entry which is preliminary data.</text>
</comment>
<organism evidence="1 2">
    <name type="scientific">Virgibacillus sediminis</name>
    <dbReference type="NCBI Taxonomy" id="202260"/>
    <lineage>
        <taxon>Bacteria</taxon>
        <taxon>Bacillati</taxon>
        <taxon>Bacillota</taxon>
        <taxon>Bacilli</taxon>
        <taxon>Bacillales</taxon>
        <taxon>Bacillaceae</taxon>
        <taxon>Virgibacillus</taxon>
    </lineage>
</organism>
<evidence type="ECO:0000313" key="1">
    <source>
        <dbReference type="EMBL" id="MFC2949959.1"/>
    </source>
</evidence>
<keyword evidence="2" id="KW-1185">Reference proteome</keyword>
<name>A0ABV7AA35_9BACI</name>
<dbReference type="RefSeq" id="WP_390307918.1">
    <property type="nucleotide sequence ID" value="NZ_JBHRRZ010000039.1"/>
</dbReference>
<dbReference type="EMBL" id="JBHRRZ010000039">
    <property type="protein sequence ID" value="MFC2949959.1"/>
    <property type="molecule type" value="Genomic_DNA"/>
</dbReference>
<gene>
    <name evidence="1" type="ORF">ACFODW_16680</name>
</gene>
<protein>
    <submittedName>
        <fullName evidence="1">Uncharacterized protein</fullName>
    </submittedName>
</protein>
<reference evidence="2" key="1">
    <citation type="journal article" date="2019" name="Int. J. Syst. Evol. Microbiol.">
        <title>The Global Catalogue of Microorganisms (GCM) 10K type strain sequencing project: providing services to taxonomists for standard genome sequencing and annotation.</title>
        <authorList>
            <consortium name="The Broad Institute Genomics Platform"/>
            <consortium name="The Broad Institute Genome Sequencing Center for Infectious Disease"/>
            <person name="Wu L."/>
            <person name="Ma J."/>
        </authorList>
    </citation>
    <scope>NUCLEOTIDE SEQUENCE [LARGE SCALE GENOMIC DNA]</scope>
    <source>
        <strain evidence="2">KCTC 13193</strain>
    </source>
</reference>
<evidence type="ECO:0000313" key="2">
    <source>
        <dbReference type="Proteomes" id="UP001595387"/>
    </source>
</evidence>